<keyword evidence="3" id="KW-1185">Reference proteome</keyword>
<dbReference type="EMBL" id="JAOTPV010000007">
    <property type="protein sequence ID" value="KAJ4480203.1"/>
    <property type="molecule type" value="Genomic_DNA"/>
</dbReference>
<proteinExistence type="predicted"/>
<dbReference type="OrthoDB" id="3023278at2759"/>
<feature type="region of interest" description="Disordered" evidence="1">
    <location>
        <begin position="277"/>
        <end position="381"/>
    </location>
</feature>
<name>A0A9W9DPI1_9AGAR</name>
<organism evidence="2 3">
    <name type="scientific">Lentinula aciculospora</name>
    <dbReference type="NCBI Taxonomy" id="153920"/>
    <lineage>
        <taxon>Eukaryota</taxon>
        <taxon>Fungi</taxon>
        <taxon>Dikarya</taxon>
        <taxon>Basidiomycota</taxon>
        <taxon>Agaricomycotina</taxon>
        <taxon>Agaricomycetes</taxon>
        <taxon>Agaricomycetidae</taxon>
        <taxon>Agaricales</taxon>
        <taxon>Marasmiineae</taxon>
        <taxon>Omphalotaceae</taxon>
        <taxon>Lentinula</taxon>
    </lineage>
</organism>
<evidence type="ECO:0000313" key="3">
    <source>
        <dbReference type="Proteomes" id="UP001150266"/>
    </source>
</evidence>
<evidence type="ECO:0000256" key="1">
    <source>
        <dbReference type="SAM" id="MobiDB-lite"/>
    </source>
</evidence>
<protein>
    <submittedName>
        <fullName evidence="2">Uncharacterized protein</fullName>
    </submittedName>
</protein>
<feature type="compositionally biased region" description="Polar residues" evidence="1">
    <location>
        <begin position="443"/>
        <end position="452"/>
    </location>
</feature>
<dbReference type="Proteomes" id="UP001150266">
    <property type="component" value="Unassembled WGS sequence"/>
</dbReference>
<evidence type="ECO:0000313" key="2">
    <source>
        <dbReference type="EMBL" id="KAJ4480203.1"/>
    </source>
</evidence>
<feature type="region of interest" description="Disordered" evidence="1">
    <location>
        <begin position="56"/>
        <end position="76"/>
    </location>
</feature>
<feature type="compositionally biased region" description="Low complexity" evidence="1">
    <location>
        <begin position="286"/>
        <end position="307"/>
    </location>
</feature>
<feature type="region of interest" description="Disordered" evidence="1">
    <location>
        <begin position="177"/>
        <end position="203"/>
    </location>
</feature>
<feature type="compositionally biased region" description="Polar residues" evidence="1">
    <location>
        <begin position="360"/>
        <end position="371"/>
    </location>
</feature>
<comment type="caution">
    <text evidence="2">The sequence shown here is derived from an EMBL/GenBank/DDBJ whole genome shotgun (WGS) entry which is preliminary data.</text>
</comment>
<reference evidence="2" key="1">
    <citation type="submission" date="2022-08" db="EMBL/GenBank/DDBJ databases">
        <title>A Global Phylogenomic Analysis of the Shiitake Genus Lentinula.</title>
        <authorList>
            <consortium name="DOE Joint Genome Institute"/>
            <person name="Sierra-Patev S."/>
            <person name="Min B."/>
            <person name="Naranjo-Ortiz M."/>
            <person name="Looney B."/>
            <person name="Konkel Z."/>
            <person name="Slot J.C."/>
            <person name="Sakamoto Y."/>
            <person name="Steenwyk J.L."/>
            <person name="Rokas A."/>
            <person name="Carro J."/>
            <person name="Camarero S."/>
            <person name="Ferreira P."/>
            <person name="Molpeceres G."/>
            <person name="Ruiz-Duenas F.J."/>
            <person name="Serrano A."/>
            <person name="Henrissat B."/>
            <person name="Drula E."/>
            <person name="Hughes K.W."/>
            <person name="Mata J.L."/>
            <person name="Ishikawa N.K."/>
            <person name="Vargas-Isla R."/>
            <person name="Ushijima S."/>
            <person name="Smith C.A."/>
            <person name="Ahrendt S."/>
            <person name="Andreopoulos W."/>
            <person name="He G."/>
            <person name="Labutti K."/>
            <person name="Lipzen A."/>
            <person name="Ng V."/>
            <person name="Riley R."/>
            <person name="Sandor L."/>
            <person name="Barry K."/>
            <person name="Martinez A.T."/>
            <person name="Xiao Y."/>
            <person name="Gibbons J.G."/>
            <person name="Terashima K."/>
            <person name="Grigoriev I.V."/>
            <person name="Hibbett D.S."/>
        </authorList>
    </citation>
    <scope>NUCLEOTIDE SEQUENCE</scope>
    <source>
        <strain evidence="2">JLM2183</strain>
    </source>
</reference>
<sequence>MALDKTLISPSRPRTITNTIHNRNHDSDNLRKMALIGAHVHGQHPHIETRIISNPSSLSDTAHNLRSSTPRSSNTYGQATQFQQATDTLHSRICSDSDSYSKNVSTDVSMDKGNYWSHDMKMEQIQNPSVSVQWKSPQAGPPALPVHKTSISKPALSSHSLHTYDQQAGFTEIGVSGSATSIQSPPLSSSQAQAPSPRVFGWQPRSTEDLNLITQLPSRDQPTRTVTPLILPSLTPNELYQLQPSTTAQQPSGLGESTSIPICIQTPVPVNSILVGSSQTDRRNGSGSSRHVSLSSSTLGTSSSSSSVNSAELAQPISQVQSSQSQLAPKASRAHLKPRTTQDVLRPRFRRRNAQLGVDITTSGSKSSVQDGNCPEADHRAQRKQLTDKVSSLATPAHLTPIPPNPHQFRYFLPAGQDQQQQQYCQSQQHLDPGCPREPTVAGHQQSPLGPQQPDTFQVPQVAGHKRKATQNLEEDEDFGSGCGSGRETAIPFFTSQGDSVASPISISSRSASPEIPTSIEVSEKNFPLFCSPSSPSTSVISTAASTVSSIASSSTDATSIASFPPSPTPSSILCSSFPATLPSSSELASVINSKTIAPHLLQYPGTSLGRKKPRLDRPDIIESISPAPTVQELMLEAQKRKEEKVILQKSQLKELQGLDELNGSREKLYEILKDNGAKQNLLASLKETLNGIVDPRAQAAHIKLILAVLLAKPSPPPPSPLSQPWIPVFTESVLEFDIEHVPTTTSGSSSNLGRCPAASLSSSVCLCTQTSSPAHAPSISASNPPSASTSSPTSCPIWKPVWVGGRRI</sequence>
<feature type="region of interest" description="Disordered" evidence="1">
    <location>
        <begin position="429"/>
        <end position="452"/>
    </location>
</feature>
<dbReference type="AlphaFoldDB" id="A0A9W9DPI1"/>
<feature type="compositionally biased region" description="Low complexity" evidence="1">
    <location>
        <begin position="178"/>
        <end position="197"/>
    </location>
</feature>
<gene>
    <name evidence="2" type="ORF">J3R30DRAFT_3701575</name>
</gene>
<accession>A0A9W9DPI1</accession>